<name>A0AAV4LGE3_9BACL</name>
<dbReference type="RefSeq" id="WP_282199949.1">
    <property type="nucleotide sequence ID" value="NZ_BOQE01000001.1"/>
</dbReference>
<proteinExistence type="predicted"/>
<evidence type="ECO:0000313" key="2">
    <source>
        <dbReference type="EMBL" id="GIM46906.1"/>
    </source>
</evidence>
<evidence type="ECO:0000313" key="3">
    <source>
        <dbReference type="Proteomes" id="UP001057291"/>
    </source>
</evidence>
<reference evidence="2" key="1">
    <citation type="journal article" date="2023" name="Int. J. Syst. Evol. Microbiol.">
        <title>Collibacillus ludicampi gen. nov., sp. nov., a new soil bacterium of the family Alicyclobacillaceae.</title>
        <authorList>
            <person name="Jojima T."/>
            <person name="Ioku Y."/>
            <person name="Fukuta Y."/>
            <person name="Shirasaka N."/>
            <person name="Matsumura Y."/>
            <person name="Mori M."/>
        </authorList>
    </citation>
    <scope>NUCLEOTIDE SEQUENCE</scope>
    <source>
        <strain evidence="2">TP075</strain>
    </source>
</reference>
<gene>
    <name evidence="2" type="ORF">DNHGIG_24550</name>
</gene>
<comment type="caution">
    <text evidence="2">The sequence shown here is derived from an EMBL/GenBank/DDBJ whole genome shotgun (WGS) entry which is preliminary data.</text>
</comment>
<protein>
    <submittedName>
        <fullName evidence="2">Uncharacterized protein</fullName>
    </submittedName>
</protein>
<sequence>MTQGNDRDEMGEFDMSMTLDQLKKQGAQPLSLRKALEVFREVGREIAANGERTSESVAESVIQARAKRNNR</sequence>
<feature type="region of interest" description="Disordered" evidence="1">
    <location>
        <begin position="49"/>
        <end position="71"/>
    </location>
</feature>
<accession>A0AAV4LGE3</accession>
<dbReference type="EMBL" id="BOQE01000001">
    <property type="protein sequence ID" value="GIM46906.1"/>
    <property type="molecule type" value="Genomic_DNA"/>
</dbReference>
<organism evidence="2 3">
    <name type="scientific">Collibacillus ludicampi</name>
    <dbReference type="NCBI Taxonomy" id="2771369"/>
    <lineage>
        <taxon>Bacteria</taxon>
        <taxon>Bacillati</taxon>
        <taxon>Bacillota</taxon>
        <taxon>Bacilli</taxon>
        <taxon>Bacillales</taxon>
        <taxon>Alicyclobacillaceae</taxon>
        <taxon>Collibacillus</taxon>
    </lineage>
</organism>
<dbReference type="Proteomes" id="UP001057291">
    <property type="component" value="Unassembled WGS sequence"/>
</dbReference>
<keyword evidence="3" id="KW-1185">Reference proteome</keyword>
<evidence type="ECO:0000256" key="1">
    <source>
        <dbReference type="SAM" id="MobiDB-lite"/>
    </source>
</evidence>
<dbReference type="AlphaFoldDB" id="A0AAV4LGE3"/>